<evidence type="ECO:0000256" key="2">
    <source>
        <dbReference type="SAM" id="Coils"/>
    </source>
</evidence>
<dbReference type="PANTHER" id="PTHR34676">
    <property type="entry name" value="DUF4219 DOMAIN-CONTAINING PROTEIN-RELATED"/>
    <property type="match status" value="1"/>
</dbReference>
<reference evidence="5" key="1">
    <citation type="journal article" date="2019" name="Sci. Rep.">
        <title>Draft genome of Tanacetum cinerariifolium, the natural source of mosquito coil.</title>
        <authorList>
            <person name="Yamashiro T."/>
            <person name="Shiraishi A."/>
            <person name="Satake H."/>
            <person name="Nakayama K."/>
        </authorList>
    </citation>
    <scope>NUCLEOTIDE SEQUENCE</scope>
</reference>
<dbReference type="EMBL" id="BKCJ010002493">
    <property type="protein sequence ID" value="GEU48937.1"/>
    <property type="molecule type" value="Genomic_DNA"/>
</dbReference>
<sequence length="849" mass="98065">MAASPPSLPRRDTNHLILSLKIINKNNTLKTKRDLLEKEVLELNEKIKKLKRSKEIDIACKSCQELKLENARLKETQVKFVKFDKSANSIREMLNNQKSSSCKIGLGFDSSKASKSGTKLMSFVGSFAEIATGGSTIKVHKSTLLGSVSFTDGEKVTEHVFSPPMSSRSDFVITRKKSIHNRIDESQKPSLKPSLKSGIEESLNVTFDESPPPTKLSPLVDDVGEEEATRKNTKVVNNKSEEDESIKVDKIVNIKESKNHPLDQFIGNLNQRTLRIQIYIKKEWMFRFKPLFKEGQCYSISNFAIAENSGKLPLLPHKYKISFYKGTVVTRIDPFDENLNGFILEPFNRLLDGNRHYHEHEAVGISNQLDCTFSDHWANMWDEYTQKRNELGHVVFILQLGKVKYWDGTPSIHNALFGTKMFINRDLPEIQAFRQQFKELPEYDENQFKISLHIHKQNIQVSKRHAIAKLRPCKDARFETYVKAKDLDLWHIILNGNFPPLAKNEVTQNLEVVPFEEQSNDLKKKLAKNNEAKMVLYNALPKKEFERIFMCKTAKDIWRSLLITHQEESIDSGFARFNTIITSLKALDEGFSSKNYVRKFLRALHLKWRVKVTAIEKLKDLSSLALDELIGNLKVHEVVMEKVFESYKGKKERVKSITLKAKKKSSDDETSTSRSDDEEYVMAVRNFKKFFRRKGKFVRQPREENKSFRQRDENKGKSDRKCFRCGDPNHLIRDCPKPSRNKDQKAFIGGSWSDIENDADYKTNNETCLMAQSSNEVTLNSSYYSDDTSSLDNDSMQIEYYSSCEICLKIINKNKILKTKRDRLEKKLELNEKIKKLEIKEIEIACKIM</sequence>
<dbReference type="Gene3D" id="2.40.50.140">
    <property type="entry name" value="Nucleic acid-binding proteins"/>
    <property type="match status" value="2"/>
</dbReference>
<protein>
    <submittedName>
        <fullName evidence="5">Zf-CCHC domain-containing protein/UBN2 domain-containing protein</fullName>
    </submittedName>
</protein>
<dbReference type="AlphaFoldDB" id="A0A6L2KJK4"/>
<feature type="domain" description="CCHC-type" evidence="4">
    <location>
        <begin position="720"/>
        <end position="737"/>
    </location>
</feature>
<keyword evidence="1" id="KW-0862">Zinc</keyword>
<dbReference type="InterPro" id="IPR036875">
    <property type="entry name" value="Znf_CCHC_sf"/>
</dbReference>
<dbReference type="CDD" id="cd04480">
    <property type="entry name" value="RPA1_DBD_A_like"/>
    <property type="match status" value="1"/>
</dbReference>
<dbReference type="GO" id="GO:0003676">
    <property type="term" value="F:nucleic acid binding"/>
    <property type="evidence" value="ECO:0007669"/>
    <property type="project" value="InterPro"/>
</dbReference>
<gene>
    <name evidence="5" type="ORF">Tci_020915</name>
</gene>
<keyword evidence="1" id="KW-0479">Metal-binding</keyword>
<accession>A0A6L2KJK4</accession>
<dbReference type="InterPro" id="IPR012340">
    <property type="entry name" value="NA-bd_OB-fold"/>
</dbReference>
<dbReference type="PROSITE" id="PS50158">
    <property type="entry name" value="ZF_CCHC"/>
    <property type="match status" value="1"/>
</dbReference>
<evidence type="ECO:0000313" key="5">
    <source>
        <dbReference type="EMBL" id="GEU48937.1"/>
    </source>
</evidence>
<feature type="region of interest" description="Disordered" evidence="3">
    <location>
        <begin position="206"/>
        <end position="238"/>
    </location>
</feature>
<evidence type="ECO:0000256" key="3">
    <source>
        <dbReference type="SAM" id="MobiDB-lite"/>
    </source>
</evidence>
<dbReference type="GO" id="GO:0008270">
    <property type="term" value="F:zinc ion binding"/>
    <property type="evidence" value="ECO:0007669"/>
    <property type="project" value="UniProtKB-KW"/>
</dbReference>
<keyword evidence="1" id="KW-0863">Zinc-finger</keyword>
<comment type="caution">
    <text evidence="5">The sequence shown here is derived from an EMBL/GenBank/DDBJ whole genome shotgun (WGS) entry which is preliminary data.</text>
</comment>
<feature type="region of interest" description="Disordered" evidence="3">
    <location>
        <begin position="701"/>
        <end position="720"/>
    </location>
</feature>
<dbReference type="Pfam" id="PF00098">
    <property type="entry name" value="zf-CCHC"/>
    <property type="match status" value="1"/>
</dbReference>
<dbReference type="PANTHER" id="PTHR34676:SF8">
    <property type="entry name" value="TRANSMEMBRANE PROTEIN"/>
    <property type="match status" value="1"/>
</dbReference>
<dbReference type="InterPro" id="IPR003871">
    <property type="entry name" value="RFA1B/D_OB_1st"/>
</dbReference>
<dbReference type="InterPro" id="IPR001878">
    <property type="entry name" value="Znf_CCHC"/>
</dbReference>
<dbReference type="SUPFAM" id="SSF57756">
    <property type="entry name" value="Retrovirus zinc finger-like domains"/>
    <property type="match status" value="1"/>
</dbReference>
<organism evidence="5">
    <name type="scientific">Tanacetum cinerariifolium</name>
    <name type="common">Dalmatian daisy</name>
    <name type="synonym">Chrysanthemum cinerariifolium</name>
    <dbReference type="NCBI Taxonomy" id="118510"/>
    <lineage>
        <taxon>Eukaryota</taxon>
        <taxon>Viridiplantae</taxon>
        <taxon>Streptophyta</taxon>
        <taxon>Embryophyta</taxon>
        <taxon>Tracheophyta</taxon>
        <taxon>Spermatophyta</taxon>
        <taxon>Magnoliopsida</taxon>
        <taxon>eudicotyledons</taxon>
        <taxon>Gunneridae</taxon>
        <taxon>Pentapetalae</taxon>
        <taxon>asterids</taxon>
        <taxon>campanulids</taxon>
        <taxon>Asterales</taxon>
        <taxon>Asteraceae</taxon>
        <taxon>Asteroideae</taxon>
        <taxon>Anthemideae</taxon>
        <taxon>Anthemidinae</taxon>
        <taxon>Tanacetum</taxon>
    </lineage>
</organism>
<feature type="coiled-coil region" evidence="2">
    <location>
        <begin position="26"/>
        <end position="53"/>
    </location>
</feature>
<dbReference type="Gene3D" id="4.10.60.10">
    <property type="entry name" value="Zinc finger, CCHC-type"/>
    <property type="match status" value="1"/>
</dbReference>
<dbReference type="SMART" id="SM00343">
    <property type="entry name" value="ZnF_C2HC"/>
    <property type="match status" value="1"/>
</dbReference>
<name>A0A6L2KJK4_TANCI</name>
<evidence type="ECO:0000259" key="4">
    <source>
        <dbReference type="PROSITE" id="PS50158"/>
    </source>
</evidence>
<dbReference type="SUPFAM" id="SSF50249">
    <property type="entry name" value="Nucleic acid-binding proteins"/>
    <property type="match status" value="1"/>
</dbReference>
<dbReference type="Pfam" id="PF02721">
    <property type="entry name" value="DUF223"/>
    <property type="match status" value="1"/>
</dbReference>
<evidence type="ECO:0000256" key="1">
    <source>
        <dbReference type="PROSITE-ProRule" id="PRU00047"/>
    </source>
</evidence>
<proteinExistence type="predicted"/>
<keyword evidence="2" id="KW-0175">Coiled coil</keyword>
<dbReference type="Pfam" id="PF14223">
    <property type="entry name" value="Retrotran_gag_2"/>
    <property type="match status" value="1"/>
</dbReference>